<sequence length="210" mass="23400">MLQGKKIALALVSTSLLFTSLNIASAQTNPQVAVPTKPQAVDKTLQTSQIQSFDKYVKVVQNKYVLDPNIKTQTSQETVNQIQTQINAVNQKVSSNNLSIDSTSKTFVEPTISTFSLPAHEQRGYWWGTRHIFRSNAAVENFNYGLLRTAGFATLGYLFGPGGSAAAAVSQTYILSLTNDLNHYNNTHSRDKIYMDVNFTFYYSFGVWHD</sequence>
<feature type="signal peptide" evidence="1">
    <location>
        <begin position="1"/>
        <end position="26"/>
    </location>
</feature>
<comment type="caution">
    <text evidence="2">The sequence shown here is derived from an EMBL/GenBank/DDBJ whole genome shotgun (WGS) entry which is preliminary data.</text>
</comment>
<evidence type="ECO:0000256" key="1">
    <source>
        <dbReference type="SAM" id="SignalP"/>
    </source>
</evidence>
<organism evidence="2 3">
    <name type="scientific">Macrococcus equipercicus</name>
    <dbReference type="NCBI Taxonomy" id="69967"/>
    <lineage>
        <taxon>Bacteria</taxon>
        <taxon>Bacillati</taxon>
        <taxon>Bacillota</taxon>
        <taxon>Bacilli</taxon>
        <taxon>Bacillales</taxon>
        <taxon>Staphylococcaceae</taxon>
        <taxon>Macrococcus</taxon>
    </lineage>
</organism>
<protein>
    <submittedName>
        <fullName evidence="2">Uncharacterized protein</fullName>
    </submittedName>
</protein>
<accession>A0ABQ6R631</accession>
<evidence type="ECO:0000313" key="3">
    <source>
        <dbReference type="Proteomes" id="UP000295735"/>
    </source>
</evidence>
<keyword evidence="1" id="KW-0732">Signal</keyword>
<dbReference type="EMBL" id="SCWC02000017">
    <property type="protein sequence ID" value="KAA1035412.1"/>
    <property type="molecule type" value="Genomic_DNA"/>
</dbReference>
<gene>
    <name evidence="2" type="ORF">ERX35_011125</name>
</gene>
<dbReference type="Proteomes" id="UP000295735">
    <property type="component" value="Unassembled WGS sequence"/>
</dbReference>
<keyword evidence="3" id="KW-1185">Reference proteome</keyword>
<reference evidence="2 3" key="1">
    <citation type="submission" date="2019-09" db="EMBL/GenBank/DDBJ databases">
        <authorList>
            <person name="Mazhar S."/>
            <person name="Altermann E."/>
            <person name="Hill C."/>
            <person name="Mcauliffe O."/>
        </authorList>
    </citation>
    <scope>NUCLEOTIDE SEQUENCE [LARGE SCALE GENOMIC DNA]</scope>
    <source>
        <strain evidence="2 3">ATCC 51831</strain>
    </source>
</reference>
<name>A0ABQ6R631_9STAP</name>
<feature type="chain" id="PRO_5046537688" evidence="1">
    <location>
        <begin position="27"/>
        <end position="210"/>
    </location>
</feature>
<dbReference type="RefSeq" id="WP_149459954.1">
    <property type="nucleotide sequence ID" value="NZ_SCWC02000017.1"/>
</dbReference>
<evidence type="ECO:0000313" key="2">
    <source>
        <dbReference type="EMBL" id="KAA1035412.1"/>
    </source>
</evidence>
<proteinExistence type="predicted"/>